<dbReference type="GO" id="GO:0005634">
    <property type="term" value="C:nucleus"/>
    <property type="evidence" value="ECO:0007669"/>
    <property type="project" value="UniProtKB-SubCell"/>
</dbReference>
<protein>
    <submittedName>
        <fullName evidence="11">BZIP transcription factor 12-like</fullName>
    </submittedName>
</protein>
<evidence type="ECO:0000256" key="5">
    <source>
        <dbReference type="ARBA" id="ARBA00023163"/>
    </source>
</evidence>
<dbReference type="GO" id="GO:0009738">
    <property type="term" value="P:abscisic acid-activated signaling pathway"/>
    <property type="evidence" value="ECO:0007669"/>
    <property type="project" value="UniProtKB-KW"/>
</dbReference>
<keyword evidence="4" id="KW-0238">DNA-binding</keyword>
<dbReference type="OrthoDB" id="644067at2759"/>
<evidence type="ECO:0000313" key="10">
    <source>
        <dbReference type="Proteomes" id="UP000228380"/>
    </source>
</evidence>
<evidence type="ECO:0000313" key="11">
    <source>
        <dbReference type="RefSeq" id="XP_008785838.2"/>
    </source>
</evidence>
<evidence type="ECO:0000256" key="4">
    <source>
        <dbReference type="ARBA" id="ARBA00023125"/>
    </source>
</evidence>
<dbReference type="RefSeq" id="XP_008785838.2">
    <property type="nucleotide sequence ID" value="XM_008787616.3"/>
</dbReference>
<sequence length="290" mass="31353">MAKPSSNPRIPRMASSRVMASSSSANSDLARQSSLFTPAVADLHSSAGGDSIKTLGSMNMEDLLCNVYPENAAPFAGGEASASEPGSRQGSLALPKEIEGKTVEEVWREIAAGRKADGGDGSGGQMTLEDFLARAGAVREEELRVPSGSAQGGFGLDSVVMDGAFSQQQQQLPLENPVLGFGNEVVGGGGRGGRGRKRAVLDPVDRAALQRQKRMIKNRESAARSRERKQAYTAELESLVTQLEEENAQLLKYRVEQHNERFQQLMENVIPVTEKKKPKPPLRRTCSMQW</sequence>
<keyword evidence="6" id="KW-0539">Nucleus</keyword>
<feature type="region of interest" description="Disordered" evidence="8">
    <location>
        <begin position="1"/>
        <end position="30"/>
    </location>
</feature>
<keyword evidence="5" id="KW-0804">Transcription</keyword>
<feature type="region of interest" description="Disordered" evidence="8">
    <location>
        <begin position="74"/>
        <end position="97"/>
    </location>
</feature>
<dbReference type="InterPro" id="IPR004827">
    <property type="entry name" value="bZIP"/>
</dbReference>
<dbReference type="PROSITE" id="PS00036">
    <property type="entry name" value="BZIP_BASIC"/>
    <property type="match status" value="1"/>
</dbReference>
<dbReference type="GeneID" id="103704361"/>
<dbReference type="FunFam" id="1.20.5.170:FF:000036">
    <property type="entry name" value="ABSCISIC ACID-INSENSITIVE 5-like protein 2"/>
    <property type="match status" value="1"/>
</dbReference>
<keyword evidence="7" id="KW-0175">Coiled coil</keyword>
<dbReference type="GO" id="GO:0045893">
    <property type="term" value="P:positive regulation of DNA-templated transcription"/>
    <property type="evidence" value="ECO:0007669"/>
    <property type="project" value="InterPro"/>
</dbReference>
<evidence type="ECO:0000256" key="6">
    <source>
        <dbReference type="ARBA" id="ARBA00023242"/>
    </source>
</evidence>
<dbReference type="Gene3D" id="1.20.5.170">
    <property type="match status" value="1"/>
</dbReference>
<feature type="coiled-coil region" evidence="7">
    <location>
        <begin position="222"/>
        <end position="268"/>
    </location>
</feature>
<dbReference type="PANTHER" id="PTHR22952">
    <property type="entry name" value="CAMP-RESPONSE ELEMENT BINDING PROTEIN-RELATED"/>
    <property type="match status" value="1"/>
</dbReference>
<dbReference type="Pfam" id="PF00170">
    <property type="entry name" value="bZIP_1"/>
    <property type="match status" value="1"/>
</dbReference>
<dbReference type="PANTHER" id="PTHR22952:SF392">
    <property type="entry name" value="BZIP TRANSCRIPTION FACTOR 12"/>
    <property type="match status" value="1"/>
</dbReference>
<evidence type="ECO:0000256" key="3">
    <source>
        <dbReference type="ARBA" id="ARBA00023015"/>
    </source>
</evidence>
<dbReference type="PROSITE" id="PS50217">
    <property type="entry name" value="BZIP"/>
    <property type="match status" value="1"/>
</dbReference>
<organism evidence="10 11">
    <name type="scientific">Phoenix dactylifera</name>
    <name type="common">Date palm</name>
    <dbReference type="NCBI Taxonomy" id="42345"/>
    <lineage>
        <taxon>Eukaryota</taxon>
        <taxon>Viridiplantae</taxon>
        <taxon>Streptophyta</taxon>
        <taxon>Embryophyta</taxon>
        <taxon>Tracheophyta</taxon>
        <taxon>Spermatophyta</taxon>
        <taxon>Magnoliopsida</taxon>
        <taxon>Liliopsida</taxon>
        <taxon>Arecaceae</taxon>
        <taxon>Coryphoideae</taxon>
        <taxon>Phoeniceae</taxon>
        <taxon>Phoenix</taxon>
    </lineage>
</organism>
<dbReference type="CDD" id="cd14707">
    <property type="entry name" value="bZIP_plant_BZIP46"/>
    <property type="match status" value="1"/>
</dbReference>
<evidence type="ECO:0000259" key="9">
    <source>
        <dbReference type="PROSITE" id="PS50217"/>
    </source>
</evidence>
<dbReference type="GO" id="GO:0003677">
    <property type="term" value="F:DNA binding"/>
    <property type="evidence" value="ECO:0007669"/>
    <property type="project" value="UniProtKB-KW"/>
</dbReference>
<dbReference type="KEGG" id="pda:103704361"/>
<feature type="domain" description="BZIP" evidence="9">
    <location>
        <begin position="208"/>
        <end position="250"/>
    </location>
</feature>
<comment type="subcellular location">
    <subcellularLocation>
        <location evidence="1">Nucleus</location>
    </subcellularLocation>
</comment>
<dbReference type="InterPro" id="IPR046347">
    <property type="entry name" value="bZIP_sf"/>
</dbReference>
<dbReference type="InterPro" id="IPR043452">
    <property type="entry name" value="BZIP46-like"/>
</dbReference>
<evidence type="ECO:0000256" key="1">
    <source>
        <dbReference type="ARBA" id="ARBA00004123"/>
    </source>
</evidence>
<dbReference type="AlphaFoldDB" id="A0A8B7BUT3"/>
<dbReference type="SMART" id="SM00338">
    <property type="entry name" value="BRLZ"/>
    <property type="match status" value="1"/>
</dbReference>
<accession>A0A8B7BUT3</accession>
<name>A0A8B7BUT3_PHODC</name>
<evidence type="ECO:0000256" key="2">
    <source>
        <dbReference type="ARBA" id="ARBA00022682"/>
    </source>
</evidence>
<proteinExistence type="predicted"/>
<feature type="compositionally biased region" description="Low complexity" evidence="8">
    <location>
        <begin position="14"/>
        <end position="30"/>
    </location>
</feature>
<dbReference type="Proteomes" id="UP000228380">
    <property type="component" value="Chromosome 1"/>
</dbReference>
<keyword evidence="3" id="KW-0805">Transcription regulation</keyword>
<keyword evidence="10" id="KW-1185">Reference proteome</keyword>
<gene>
    <name evidence="11" type="primary">LOC103704361</name>
</gene>
<dbReference type="GO" id="GO:0003700">
    <property type="term" value="F:DNA-binding transcription factor activity"/>
    <property type="evidence" value="ECO:0007669"/>
    <property type="project" value="InterPro"/>
</dbReference>
<evidence type="ECO:0000256" key="8">
    <source>
        <dbReference type="SAM" id="MobiDB-lite"/>
    </source>
</evidence>
<reference evidence="11" key="2">
    <citation type="submission" date="2025-08" db="UniProtKB">
        <authorList>
            <consortium name="RefSeq"/>
        </authorList>
    </citation>
    <scope>IDENTIFICATION</scope>
    <source>
        <tissue evidence="11">Young leaves</tissue>
    </source>
</reference>
<evidence type="ECO:0000256" key="7">
    <source>
        <dbReference type="SAM" id="Coils"/>
    </source>
</evidence>
<dbReference type="SUPFAM" id="SSF57959">
    <property type="entry name" value="Leucine zipper domain"/>
    <property type="match status" value="1"/>
</dbReference>
<keyword evidence="2" id="KW-0938">Abscisic acid signaling pathway</keyword>
<reference evidence="10" key="1">
    <citation type="journal article" date="2019" name="Nat. Commun.">
        <title>Genome-wide association mapping of date palm fruit traits.</title>
        <authorList>
            <person name="Hazzouri K.M."/>
            <person name="Gros-Balthazard M."/>
            <person name="Flowers J.M."/>
            <person name="Copetti D."/>
            <person name="Lemansour A."/>
            <person name="Lebrun M."/>
            <person name="Masmoudi K."/>
            <person name="Ferrand S."/>
            <person name="Dhar M.I."/>
            <person name="Fresquez Z.A."/>
            <person name="Rosas U."/>
            <person name="Zhang J."/>
            <person name="Talag J."/>
            <person name="Lee S."/>
            <person name="Kudrna D."/>
            <person name="Powell R.F."/>
            <person name="Leitch I.J."/>
            <person name="Krueger R.R."/>
            <person name="Wing R.A."/>
            <person name="Amiri K.M.A."/>
            <person name="Purugganan M.D."/>
        </authorList>
    </citation>
    <scope>NUCLEOTIDE SEQUENCE [LARGE SCALE GENOMIC DNA]</scope>
    <source>
        <strain evidence="10">cv. Khalas</strain>
    </source>
</reference>